<name>A0ABW4N5G8_9CAUL</name>
<accession>A0ABW4N5G8</accession>
<dbReference type="EMBL" id="JBHUEY010000006">
    <property type="protein sequence ID" value="MFD1785310.1"/>
    <property type="molecule type" value="Genomic_DNA"/>
</dbReference>
<comment type="caution">
    <text evidence="1">The sequence shown here is derived from an EMBL/GenBank/DDBJ whole genome shotgun (WGS) entry which is preliminary data.</text>
</comment>
<evidence type="ECO:0000313" key="2">
    <source>
        <dbReference type="Proteomes" id="UP001597237"/>
    </source>
</evidence>
<proteinExistence type="predicted"/>
<organism evidence="1 2">
    <name type="scientific">Phenylobacterium terrae</name>
    <dbReference type="NCBI Taxonomy" id="2665495"/>
    <lineage>
        <taxon>Bacteria</taxon>
        <taxon>Pseudomonadati</taxon>
        <taxon>Pseudomonadota</taxon>
        <taxon>Alphaproteobacteria</taxon>
        <taxon>Caulobacterales</taxon>
        <taxon>Caulobacteraceae</taxon>
        <taxon>Phenylobacterium</taxon>
    </lineage>
</organism>
<dbReference type="Proteomes" id="UP001597237">
    <property type="component" value="Unassembled WGS sequence"/>
</dbReference>
<evidence type="ECO:0000313" key="1">
    <source>
        <dbReference type="EMBL" id="MFD1785310.1"/>
    </source>
</evidence>
<dbReference type="RefSeq" id="WP_377282262.1">
    <property type="nucleotide sequence ID" value="NZ_JBHRSI010000005.1"/>
</dbReference>
<reference evidence="2" key="1">
    <citation type="journal article" date="2019" name="Int. J. Syst. Evol. Microbiol.">
        <title>The Global Catalogue of Microorganisms (GCM) 10K type strain sequencing project: providing services to taxonomists for standard genome sequencing and annotation.</title>
        <authorList>
            <consortium name="The Broad Institute Genomics Platform"/>
            <consortium name="The Broad Institute Genome Sequencing Center for Infectious Disease"/>
            <person name="Wu L."/>
            <person name="Ma J."/>
        </authorList>
    </citation>
    <scope>NUCLEOTIDE SEQUENCE [LARGE SCALE GENOMIC DNA]</scope>
    <source>
        <strain evidence="2">DFY28</strain>
    </source>
</reference>
<keyword evidence="2" id="KW-1185">Reference proteome</keyword>
<protein>
    <submittedName>
        <fullName evidence="1">Uncharacterized protein</fullName>
    </submittedName>
</protein>
<sequence length="128" mass="13377">MDKGALIQFAGSVAAVGALVALSAWARIAKPVGPLTPERAIDLLMLEFGRTVDAVWVSTDGRGAVGRSGVLALVIYQVGDGYVTRHMPWTNAVAATLKDGRLRLELGDPGAPTVVLAMEAWPPQDLAA</sequence>
<gene>
    <name evidence="1" type="ORF">ACFSC0_18055</name>
</gene>